<evidence type="ECO:0000259" key="4">
    <source>
        <dbReference type="Pfam" id="PF13883"/>
    </source>
</evidence>
<dbReference type="InterPro" id="IPR019595">
    <property type="entry name" value="DUF2470"/>
</dbReference>
<dbReference type="PANTHER" id="PTHR13343">
    <property type="entry name" value="CREG1 PROTEIN"/>
    <property type="match status" value="1"/>
</dbReference>
<dbReference type="AlphaFoldDB" id="A0A6U3QPI0"/>
<feature type="domain" description="DUF2470" evidence="3">
    <location>
        <begin position="261"/>
        <end position="339"/>
    </location>
</feature>
<dbReference type="EMBL" id="HBGN01012423">
    <property type="protein sequence ID" value="CAD9324135.1"/>
    <property type="molecule type" value="Transcribed_RNA"/>
</dbReference>
<dbReference type="InterPro" id="IPR037119">
    <property type="entry name" value="Haem_oxidase_HugZ-like_sf"/>
</dbReference>
<dbReference type="Gene3D" id="2.30.110.10">
    <property type="entry name" value="Electron Transport, Fmn-binding Protein, Chain A"/>
    <property type="match status" value="1"/>
</dbReference>
<evidence type="ECO:0000256" key="2">
    <source>
        <dbReference type="SAM" id="SignalP"/>
    </source>
</evidence>
<feature type="chain" id="PRO_5030160082" evidence="2">
    <location>
        <begin position="20"/>
        <end position="350"/>
    </location>
</feature>
<dbReference type="PANTHER" id="PTHR13343:SF24">
    <property type="entry name" value="OS07G0573800 PROTEIN"/>
    <property type="match status" value="1"/>
</dbReference>
<feature type="region of interest" description="Disordered" evidence="1">
    <location>
        <begin position="49"/>
        <end position="79"/>
    </location>
</feature>
<reference evidence="5" key="1">
    <citation type="submission" date="2021-01" db="EMBL/GenBank/DDBJ databases">
        <authorList>
            <person name="Corre E."/>
            <person name="Pelletier E."/>
            <person name="Niang G."/>
            <person name="Scheremetjew M."/>
            <person name="Finn R."/>
            <person name="Kale V."/>
            <person name="Holt S."/>
            <person name="Cochrane G."/>
            <person name="Meng A."/>
            <person name="Brown T."/>
            <person name="Cohen L."/>
        </authorList>
    </citation>
    <scope>NUCLEOTIDE SEQUENCE</scope>
    <source>
        <strain evidence="5">Pop2</strain>
    </source>
</reference>
<dbReference type="Pfam" id="PF10615">
    <property type="entry name" value="DUF2470"/>
    <property type="match status" value="1"/>
</dbReference>
<protein>
    <submittedName>
        <fullName evidence="5">Uncharacterized protein</fullName>
    </submittedName>
</protein>
<feature type="compositionally biased region" description="Basic and acidic residues" evidence="1">
    <location>
        <begin position="53"/>
        <end position="71"/>
    </location>
</feature>
<feature type="domain" description="CREG-like beta-barrel" evidence="4">
    <location>
        <begin position="101"/>
        <end position="247"/>
    </location>
</feature>
<evidence type="ECO:0000259" key="3">
    <source>
        <dbReference type="Pfam" id="PF10615"/>
    </source>
</evidence>
<organism evidence="5">
    <name type="scientific">Ditylum brightwellii</name>
    <dbReference type="NCBI Taxonomy" id="49249"/>
    <lineage>
        <taxon>Eukaryota</taxon>
        <taxon>Sar</taxon>
        <taxon>Stramenopiles</taxon>
        <taxon>Ochrophyta</taxon>
        <taxon>Bacillariophyta</taxon>
        <taxon>Mediophyceae</taxon>
        <taxon>Lithodesmiophycidae</taxon>
        <taxon>Lithodesmiales</taxon>
        <taxon>Lithodesmiaceae</taxon>
        <taxon>Ditylum</taxon>
    </lineage>
</organism>
<evidence type="ECO:0000256" key="1">
    <source>
        <dbReference type="SAM" id="MobiDB-lite"/>
    </source>
</evidence>
<proteinExistence type="predicted"/>
<name>A0A6U3QPI0_9STRA</name>
<keyword evidence="2" id="KW-0732">Signal</keyword>
<sequence length="350" mass="38236">MNPSYSAAAVLLLLGSAQSFSPQFPHSSRPFQVTTSNALFTSQARTLTLNSSKSDEEAKVEKKNAPGHDVRSAGVAQEMDPEEMKVQQAFGEHQQNAPKLDFATSVRTLVQYNHGFAVMSTNSKANPGYPGGSVVGFAPDENGRPVFIFSGMSTHTQDLLADPRCSVTIAAKEFKGAADGRVNLMGKVKLVPSEEREALKDIYLAKHPGAFWVNFGDFNWFRMDEIEDIRFVGGFARAGNVTPEEYAAASPDEISAFGMHVANHMNDDHMDSTIAMISSQIPGLDVSEAVITSVDSLGMYVKVTRTPRASDQPQQFKLRLPFPRKAEDRKDVKNIIVEMTRSAAVASKEE</sequence>
<dbReference type="InterPro" id="IPR012349">
    <property type="entry name" value="Split_barrel_FMN-bd"/>
</dbReference>
<dbReference type="SUPFAM" id="SSF50475">
    <property type="entry name" value="FMN-binding split barrel"/>
    <property type="match status" value="1"/>
</dbReference>
<evidence type="ECO:0000313" key="5">
    <source>
        <dbReference type="EMBL" id="CAD9324135.1"/>
    </source>
</evidence>
<dbReference type="Pfam" id="PF13883">
    <property type="entry name" value="CREG_beta-barrel"/>
    <property type="match status" value="1"/>
</dbReference>
<dbReference type="Gene3D" id="3.20.180.10">
    <property type="entry name" value="PNP-oxidase-like"/>
    <property type="match status" value="1"/>
</dbReference>
<dbReference type="InterPro" id="IPR055343">
    <property type="entry name" value="CREG_beta-barrel"/>
</dbReference>
<feature type="signal peptide" evidence="2">
    <location>
        <begin position="1"/>
        <end position="19"/>
    </location>
</feature>
<gene>
    <name evidence="5" type="ORF">DBRI1063_LOCUS7911</name>
</gene>
<accession>A0A6U3QPI0</accession>
<dbReference type="GO" id="GO:0005737">
    <property type="term" value="C:cytoplasm"/>
    <property type="evidence" value="ECO:0007669"/>
    <property type="project" value="UniProtKB-ARBA"/>
</dbReference>